<dbReference type="InterPro" id="IPR009061">
    <property type="entry name" value="DNA-bd_dom_put_sf"/>
</dbReference>
<organism evidence="1 2">
    <name type="scientific">Aureimonas phyllosphaerae</name>
    <dbReference type="NCBI Taxonomy" id="1166078"/>
    <lineage>
        <taxon>Bacteria</taxon>
        <taxon>Pseudomonadati</taxon>
        <taxon>Pseudomonadota</taxon>
        <taxon>Alphaproteobacteria</taxon>
        <taxon>Hyphomicrobiales</taxon>
        <taxon>Aurantimonadaceae</taxon>
        <taxon>Aureimonas</taxon>
    </lineage>
</organism>
<evidence type="ECO:0000313" key="2">
    <source>
        <dbReference type="Proteomes" id="UP000531216"/>
    </source>
</evidence>
<dbReference type="InterPro" id="IPR036388">
    <property type="entry name" value="WH-like_DNA-bd_sf"/>
</dbReference>
<evidence type="ECO:0000313" key="1">
    <source>
        <dbReference type="EMBL" id="MBB3936548.1"/>
    </source>
</evidence>
<accession>A0A7W6BR52</accession>
<reference evidence="1 2" key="1">
    <citation type="submission" date="2020-08" db="EMBL/GenBank/DDBJ databases">
        <title>Genomic Encyclopedia of Type Strains, Phase IV (KMG-IV): sequencing the most valuable type-strain genomes for metagenomic binning, comparative biology and taxonomic classification.</title>
        <authorList>
            <person name="Goeker M."/>
        </authorList>
    </citation>
    <scope>NUCLEOTIDE SEQUENCE [LARGE SCALE GENOMIC DNA]</scope>
    <source>
        <strain evidence="1 2">DSM 25024</strain>
    </source>
</reference>
<gene>
    <name evidence="1" type="ORF">GGR05_002702</name>
</gene>
<dbReference type="EMBL" id="JACIDO010000005">
    <property type="protein sequence ID" value="MBB3936548.1"/>
    <property type="molecule type" value="Genomic_DNA"/>
</dbReference>
<dbReference type="SUPFAM" id="SSF46955">
    <property type="entry name" value="Putative DNA-binding domain"/>
    <property type="match status" value="1"/>
</dbReference>
<sequence>MSNLLSDYLTREQLAAEFGVTLRTIARWQKLPDGLPKTTIGNRTLYRIASVRAWMEANERQSNPRRRRAS</sequence>
<comment type="caution">
    <text evidence="1">The sequence shown here is derived from an EMBL/GenBank/DDBJ whole genome shotgun (WGS) entry which is preliminary data.</text>
</comment>
<name>A0A7W6BR52_9HYPH</name>
<dbReference type="AlphaFoldDB" id="A0A7W6BR52"/>
<proteinExistence type="predicted"/>
<dbReference type="Proteomes" id="UP000531216">
    <property type="component" value="Unassembled WGS sequence"/>
</dbReference>
<protein>
    <submittedName>
        <fullName evidence="1">Phage terminase Nu1 subunit (DNA packaging protein)</fullName>
    </submittedName>
</protein>
<keyword evidence="2" id="KW-1185">Reference proteome</keyword>
<dbReference type="Gene3D" id="1.10.10.10">
    <property type="entry name" value="Winged helix-like DNA-binding domain superfamily/Winged helix DNA-binding domain"/>
    <property type="match status" value="1"/>
</dbReference>